<organism evidence="3 4">
    <name type="scientific">Candidatus Paraluminiphilus aquimaris</name>
    <dbReference type="NCBI Taxonomy" id="2518994"/>
    <lineage>
        <taxon>Bacteria</taxon>
        <taxon>Pseudomonadati</taxon>
        <taxon>Pseudomonadota</taxon>
        <taxon>Gammaproteobacteria</taxon>
        <taxon>Cellvibrionales</taxon>
        <taxon>Halieaceae</taxon>
        <taxon>Candidatus Paraluminiphilus</taxon>
    </lineage>
</organism>
<protein>
    <submittedName>
        <fullName evidence="3">SDR family oxidoreductase</fullName>
    </submittedName>
</protein>
<dbReference type="RefSeq" id="WP_279241004.1">
    <property type="nucleotide sequence ID" value="NZ_CP036501.1"/>
</dbReference>
<dbReference type="Pfam" id="PF13561">
    <property type="entry name" value="adh_short_C2"/>
    <property type="match status" value="1"/>
</dbReference>
<evidence type="ECO:0000313" key="4">
    <source>
        <dbReference type="Proteomes" id="UP001317963"/>
    </source>
</evidence>
<dbReference type="PROSITE" id="PS00061">
    <property type="entry name" value="ADH_SHORT"/>
    <property type="match status" value="1"/>
</dbReference>
<dbReference type="EMBL" id="CP036501">
    <property type="protein sequence ID" value="UZP74551.1"/>
    <property type="molecule type" value="Genomic_DNA"/>
</dbReference>
<sequence>MSTQNKRVAVITGAAGGVGQSTVKKFAEHGYTVIGTDIRVPDGLFEHPEVSYRACDVTRESDWQALSDSVIADHEKLDVLVNNAAILMTYTIETSSVDDYKRMMEVNSTSVFLGMKFMLDALKKSDAASIVNISSSSALAGYPHFIAYGAAKAAVRSLTMSVAVHCQTNQLPIRCNSVHPDGILTDMTNNMEGTFPEMEPHQAMKAFSFACEPEAVTDVIYFLASHESRHINGAEIRVDNSSTIQMPYL</sequence>
<dbReference type="PRINTS" id="PR00081">
    <property type="entry name" value="GDHRDH"/>
</dbReference>
<keyword evidence="2" id="KW-0560">Oxidoreductase</keyword>
<dbReference type="Gene3D" id="3.40.50.720">
    <property type="entry name" value="NAD(P)-binding Rossmann-like Domain"/>
    <property type="match status" value="1"/>
</dbReference>
<dbReference type="PANTHER" id="PTHR24321:SF15">
    <property type="entry name" value="OXIDOREDUCTASE UCPA"/>
    <property type="match status" value="1"/>
</dbReference>
<evidence type="ECO:0000256" key="1">
    <source>
        <dbReference type="ARBA" id="ARBA00006484"/>
    </source>
</evidence>
<comment type="similarity">
    <text evidence="1">Belongs to the short-chain dehydrogenases/reductases (SDR) family.</text>
</comment>
<evidence type="ECO:0000256" key="2">
    <source>
        <dbReference type="ARBA" id="ARBA00023002"/>
    </source>
</evidence>
<dbReference type="PANTHER" id="PTHR24321">
    <property type="entry name" value="DEHYDROGENASES, SHORT CHAIN"/>
    <property type="match status" value="1"/>
</dbReference>
<evidence type="ECO:0000313" key="3">
    <source>
        <dbReference type="EMBL" id="UZP74551.1"/>
    </source>
</evidence>
<name>A0ABY6Q8L2_9GAMM</name>
<dbReference type="InterPro" id="IPR002347">
    <property type="entry name" value="SDR_fam"/>
</dbReference>
<dbReference type="Proteomes" id="UP001317963">
    <property type="component" value="Chromosome"/>
</dbReference>
<proteinExistence type="inferred from homology"/>
<accession>A0ABY6Q8L2</accession>
<gene>
    <name evidence="3" type="ORF">E0F26_07275</name>
</gene>
<dbReference type="InterPro" id="IPR020904">
    <property type="entry name" value="Sc_DH/Rdtase_CS"/>
</dbReference>
<dbReference type="InterPro" id="IPR036291">
    <property type="entry name" value="NAD(P)-bd_dom_sf"/>
</dbReference>
<keyword evidence="4" id="KW-1185">Reference proteome</keyword>
<reference evidence="3 4" key="1">
    <citation type="submission" date="2019-02" db="EMBL/GenBank/DDBJ databases">
        <title>Halieaceae_genomes.</title>
        <authorList>
            <person name="Li S.-H."/>
        </authorList>
    </citation>
    <scope>NUCLEOTIDE SEQUENCE [LARGE SCALE GENOMIC DNA]</scope>
    <source>
        <strain evidence="3 4">JH123</strain>
    </source>
</reference>
<dbReference type="PRINTS" id="PR00080">
    <property type="entry name" value="SDRFAMILY"/>
</dbReference>
<dbReference type="SUPFAM" id="SSF51735">
    <property type="entry name" value="NAD(P)-binding Rossmann-fold domains"/>
    <property type="match status" value="1"/>
</dbReference>